<feature type="transmembrane region" description="Helical" evidence="1">
    <location>
        <begin position="74"/>
        <end position="96"/>
    </location>
</feature>
<dbReference type="EMBL" id="JADQTO010000004">
    <property type="protein sequence ID" value="MBG0561644.1"/>
    <property type="molecule type" value="Genomic_DNA"/>
</dbReference>
<accession>A0A931G0R2</accession>
<dbReference type="Proteomes" id="UP000598146">
    <property type="component" value="Unassembled WGS sequence"/>
</dbReference>
<dbReference type="PANTHER" id="PTHR33979:SF2">
    <property type="entry name" value="PEPTIDASE M50B-LIKE-DOMAIN-CONTAINING PROTEIN"/>
    <property type="match status" value="1"/>
</dbReference>
<keyword evidence="1" id="KW-0472">Membrane</keyword>
<feature type="transmembrane region" description="Helical" evidence="1">
    <location>
        <begin position="6"/>
        <end position="23"/>
    </location>
</feature>
<dbReference type="AlphaFoldDB" id="A0A931G0R2"/>
<dbReference type="InterPro" id="IPR049500">
    <property type="entry name" value="Peptidase_M50B-like"/>
</dbReference>
<comment type="caution">
    <text evidence="2">The sequence shown here is derived from an EMBL/GenBank/DDBJ whole genome shotgun (WGS) entry which is preliminary data.</text>
</comment>
<name>A0A931G0R2_9ACTN</name>
<organism evidence="2 3">
    <name type="scientific">Actinoplanes aureus</name>
    <dbReference type="NCBI Taxonomy" id="2792083"/>
    <lineage>
        <taxon>Bacteria</taxon>
        <taxon>Bacillati</taxon>
        <taxon>Actinomycetota</taxon>
        <taxon>Actinomycetes</taxon>
        <taxon>Micromonosporales</taxon>
        <taxon>Micromonosporaceae</taxon>
        <taxon>Actinoplanes</taxon>
    </lineage>
</organism>
<sequence>MEQTPGLAWTTAVIAFVLAMPLWRFSMYAVTLAHEGGHALIGLLLGGKLEKQKIRLNRDGGGATHIHIGGLGRFFTLLAGYLGPSAVGFAGVQMLVHGFDPQAVLVMSLVFAVFVLILTRNAFGLLVAGGTVALLWLVTTRAQAEAQLAVAYVWVWFMLMGGSRQIPHLYQGMLKPNNGSDTELLQKHTHIGDVVWLFVFWLGTVAALVYGGALLLRHPV</sequence>
<dbReference type="PANTHER" id="PTHR33979">
    <property type="entry name" value="OS02G0221600 PROTEIN"/>
    <property type="match status" value="1"/>
</dbReference>
<keyword evidence="1" id="KW-1133">Transmembrane helix</keyword>
<keyword evidence="1" id="KW-0812">Transmembrane</keyword>
<evidence type="ECO:0000313" key="3">
    <source>
        <dbReference type="Proteomes" id="UP000598146"/>
    </source>
</evidence>
<feature type="transmembrane region" description="Helical" evidence="1">
    <location>
        <begin position="108"/>
        <end position="137"/>
    </location>
</feature>
<dbReference type="Pfam" id="PF13398">
    <property type="entry name" value="Peptidase_M50B"/>
    <property type="match status" value="1"/>
</dbReference>
<proteinExistence type="predicted"/>
<feature type="transmembrane region" description="Helical" evidence="1">
    <location>
        <begin position="194"/>
        <end position="216"/>
    </location>
</feature>
<gene>
    <name evidence="2" type="ORF">I4J89_09240</name>
</gene>
<dbReference type="RefSeq" id="WP_196413454.1">
    <property type="nucleotide sequence ID" value="NZ_JADQTO010000004.1"/>
</dbReference>
<evidence type="ECO:0000313" key="2">
    <source>
        <dbReference type="EMBL" id="MBG0561644.1"/>
    </source>
</evidence>
<keyword evidence="3" id="KW-1185">Reference proteome</keyword>
<reference evidence="2" key="1">
    <citation type="submission" date="2020-11" db="EMBL/GenBank/DDBJ databases">
        <title>Isolation and identification of active actinomycetes.</title>
        <authorList>
            <person name="Sun X."/>
        </authorList>
    </citation>
    <scope>NUCLEOTIDE SEQUENCE</scope>
    <source>
        <strain evidence="2">NEAU-A11</strain>
    </source>
</reference>
<evidence type="ECO:0000256" key="1">
    <source>
        <dbReference type="SAM" id="Phobius"/>
    </source>
</evidence>
<feature type="transmembrane region" description="Helical" evidence="1">
    <location>
        <begin position="149"/>
        <end position="166"/>
    </location>
</feature>
<protein>
    <submittedName>
        <fullName evidence="2">M50 family metallopeptidase</fullName>
    </submittedName>
</protein>